<evidence type="ECO:0000313" key="11">
    <source>
        <dbReference type="Proteomes" id="UP001166674"/>
    </source>
</evidence>
<evidence type="ECO:0000256" key="3">
    <source>
        <dbReference type="ARBA" id="ARBA00022989"/>
    </source>
</evidence>
<sequence length="255" mass="28693">MDGLNGSVVSEFVMLGLSGSWETKVTLTLTFSLLYLGIILGNLFIVFLVIADSHLHSPMYFLLANLSFNDVGLSSTTVPRMISDMLKEHREISFQSCMIQTCFVHAFGGTEMVLLITMAFDRIIQLACSDAAKFEFVITANSGLITIVTFFLLLLSYVFILATVWKRSSGDLSKALGTLSAHVTVVVLFFTPCIFIYLWHFPTTPVDKYMFIVDFAITPALNPVIYTLRNKDIKLAIQRLSKWGHHDRFCRLVYC</sequence>
<evidence type="ECO:0000256" key="4">
    <source>
        <dbReference type="ARBA" id="ARBA00023040"/>
    </source>
</evidence>
<feature type="domain" description="G-protein coupled receptors family 1 profile" evidence="9">
    <location>
        <begin position="41"/>
        <end position="153"/>
    </location>
</feature>
<keyword evidence="7" id="KW-0807">Transducer</keyword>
<dbReference type="InterPro" id="IPR017452">
    <property type="entry name" value="GPCR_Rhodpsn_7TM"/>
</dbReference>
<dbReference type="InterPro" id="IPR000725">
    <property type="entry name" value="Olfact_rcpt"/>
</dbReference>
<comment type="caution">
    <text evidence="10">The sequence shown here is derived from an EMBL/GenBank/DDBJ whole genome shotgun (WGS) entry which is preliminary data.</text>
</comment>
<dbReference type="Gene3D" id="1.20.1070.10">
    <property type="entry name" value="Rhodopsin 7-helix transmembrane proteins"/>
    <property type="match status" value="2"/>
</dbReference>
<feature type="transmembrane region" description="Helical" evidence="8">
    <location>
        <begin position="97"/>
        <end position="120"/>
    </location>
</feature>
<dbReference type="PANTHER" id="PTHR48002">
    <property type="entry name" value="OLFACTORY RECEPTOR"/>
    <property type="match status" value="1"/>
</dbReference>
<proteinExistence type="predicted"/>
<dbReference type="GO" id="GO:0004930">
    <property type="term" value="F:G protein-coupled receptor activity"/>
    <property type="evidence" value="ECO:0007669"/>
    <property type="project" value="UniProtKB-KW"/>
</dbReference>
<dbReference type="InterPro" id="IPR050427">
    <property type="entry name" value="Olfactory_Receptors"/>
</dbReference>
<dbReference type="GO" id="GO:0005886">
    <property type="term" value="C:plasma membrane"/>
    <property type="evidence" value="ECO:0007669"/>
    <property type="project" value="UniProtKB-ARBA"/>
</dbReference>
<evidence type="ECO:0000256" key="6">
    <source>
        <dbReference type="ARBA" id="ARBA00023170"/>
    </source>
</evidence>
<dbReference type="SUPFAM" id="SSF81321">
    <property type="entry name" value="Family A G protein-coupled receptor-like"/>
    <property type="match status" value="1"/>
</dbReference>
<keyword evidence="5 8" id="KW-0472">Membrane</keyword>
<feature type="transmembrane region" description="Helical" evidence="8">
    <location>
        <begin position="140"/>
        <end position="164"/>
    </location>
</feature>
<dbReference type="Proteomes" id="UP001166674">
    <property type="component" value="Unassembled WGS sequence"/>
</dbReference>
<reference evidence="10" key="1">
    <citation type="submission" date="2020-03" db="EMBL/GenBank/DDBJ databases">
        <title>Studies in the Genomics of Life Span.</title>
        <authorList>
            <person name="Glass D."/>
        </authorList>
    </citation>
    <scope>NUCLEOTIDE SEQUENCE</scope>
    <source>
        <strain evidence="10">SUZIE</strain>
        <tissue evidence="10">Muscle</tissue>
    </source>
</reference>
<dbReference type="Pfam" id="PF13853">
    <property type="entry name" value="7tm_4"/>
    <property type="match status" value="2"/>
</dbReference>
<keyword evidence="11" id="KW-1185">Reference proteome</keyword>
<evidence type="ECO:0000256" key="7">
    <source>
        <dbReference type="ARBA" id="ARBA00023224"/>
    </source>
</evidence>
<accession>A0AA41MHF4</accession>
<evidence type="ECO:0000256" key="1">
    <source>
        <dbReference type="ARBA" id="ARBA00004141"/>
    </source>
</evidence>
<evidence type="ECO:0000313" key="10">
    <source>
        <dbReference type="EMBL" id="MBZ3872047.1"/>
    </source>
</evidence>
<dbReference type="GO" id="GO:0004984">
    <property type="term" value="F:olfactory receptor activity"/>
    <property type="evidence" value="ECO:0007669"/>
    <property type="project" value="InterPro"/>
</dbReference>
<keyword evidence="6 10" id="KW-0675">Receptor</keyword>
<comment type="subcellular location">
    <subcellularLocation>
        <location evidence="1">Membrane</location>
        <topology evidence="1">Multi-pass membrane protein</topology>
    </subcellularLocation>
</comment>
<dbReference type="PRINTS" id="PR00237">
    <property type="entry name" value="GPCRRHODOPSN"/>
</dbReference>
<organism evidence="10 11">
    <name type="scientific">Sciurus carolinensis</name>
    <name type="common">Eastern gray squirrel</name>
    <dbReference type="NCBI Taxonomy" id="30640"/>
    <lineage>
        <taxon>Eukaryota</taxon>
        <taxon>Metazoa</taxon>
        <taxon>Chordata</taxon>
        <taxon>Craniata</taxon>
        <taxon>Vertebrata</taxon>
        <taxon>Euteleostomi</taxon>
        <taxon>Mammalia</taxon>
        <taxon>Eutheria</taxon>
        <taxon>Euarchontoglires</taxon>
        <taxon>Glires</taxon>
        <taxon>Rodentia</taxon>
        <taxon>Sciuromorpha</taxon>
        <taxon>Sciuridae</taxon>
        <taxon>Sciurinae</taxon>
        <taxon>Sciurini</taxon>
        <taxon>Sciurus</taxon>
    </lineage>
</organism>
<keyword evidence="2 8" id="KW-0812">Transmembrane</keyword>
<evidence type="ECO:0000256" key="2">
    <source>
        <dbReference type="ARBA" id="ARBA00022692"/>
    </source>
</evidence>
<evidence type="ECO:0000259" key="9">
    <source>
        <dbReference type="PROSITE" id="PS50262"/>
    </source>
</evidence>
<dbReference type="InterPro" id="IPR000276">
    <property type="entry name" value="GPCR_Rhodpsn"/>
</dbReference>
<dbReference type="PROSITE" id="PS50262">
    <property type="entry name" value="G_PROTEIN_RECEP_F1_2"/>
    <property type="match status" value="1"/>
</dbReference>
<gene>
    <name evidence="10" type="ORF">SUZIE_116100</name>
</gene>
<feature type="transmembrane region" description="Helical" evidence="8">
    <location>
        <begin position="209"/>
        <end position="228"/>
    </location>
</feature>
<dbReference type="AlphaFoldDB" id="A0AA41MHF4"/>
<feature type="transmembrane region" description="Helical" evidence="8">
    <location>
        <begin position="27"/>
        <end position="51"/>
    </location>
</feature>
<keyword evidence="4" id="KW-0297">G-protein coupled receptor</keyword>
<feature type="transmembrane region" description="Helical" evidence="8">
    <location>
        <begin position="176"/>
        <end position="197"/>
    </location>
</feature>
<name>A0AA41MHF4_SCICA</name>
<evidence type="ECO:0000256" key="5">
    <source>
        <dbReference type="ARBA" id="ARBA00023136"/>
    </source>
</evidence>
<keyword evidence="3 8" id="KW-1133">Transmembrane helix</keyword>
<protein>
    <submittedName>
        <fullName evidence="10">Olfactory receptor 4F21</fullName>
    </submittedName>
</protein>
<dbReference type="EMBL" id="JAATJV010182285">
    <property type="protein sequence ID" value="MBZ3872047.1"/>
    <property type="molecule type" value="Genomic_DNA"/>
</dbReference>
<evidence type="ECO:0000256" key="8">
    <source>
        <dbReference type="SAM" id="Phobius"/>
    </source>
</evidence>